<proteinExistence type="predicted"/>
<keyword evidence="1" id="KW-0812">Transmembrane</keyword>
<dbReference type="AlphaFoldDB" id="A0A8X7SGX0"/>
<accession>A0A8X7SGX0</accession>
<dbReference type="EMBL" id="JAAMPC010000006">
    <property type="protein sequence ID" value="KAG2306908.1"/>
    <property type="molecule type" value="Genomic_DNA"/>
</dbReference>
<evidence type="ECO:0000313" key="3">
    <source>
        <dbReference type="Proteomes" id="UP000886595"/>
    </source>
</evidence>
<organism evidence="2 3">
    <name type="scientific">Brassica carinata</name>
    <name type="common">Ethiopian mustard</name>
    <name type="synonym">Abyssinian cabbage</name>
    <dbReference type="NCBI Taxonomy" id="52824"/>
    <lineage>
        <taxon>Eukaryota</taxon>
        <taxon>Viridiplantae</taxon>
        <taxon>Streptophyta</taxon>
        <taxon>Embryophyta</taxon>
        <taxon>Tracheophyta</taxon>
        <taxon>Spermatophyta</taxon>
        <taxon>Magnoliopsida</taxon>
        <taxon>eudicotyledons</taxon>
        <taxon>Gunneridae</taxon>
        <taxon>Pentapetalae</taxon>
        <taxon>rosids</taxon>
        <taxon>malvids</taxon>
        <taxon>Brassicales</taxon>
        <taxon>Brassicaceae</taxon>
        <taxon>Brassiceae</taxon>
        <taxon>Brassica</taxon>
    </lineage>
</organism>
<keyword evidence="1" id="KW-0472">Membrane</keyword>
<evidence type="ECO:0000313" key="2">
    <source>
        <dbReference type="EMBL" id="KAG2306908.1"/>
    </source>
</evidence>
<dbReference type="Proteomes" id="UP000886595">
    <property type="component" value="Unassembled WGS sequence"/>
</dbReference>
<reference evidence="2 3" key="1">
    <citation type="submission" date="2020-02" db="EMBL/GenBank/DDBJ databases">
        <authorList>
            <person name="Ma Q."/>
            <person name="Huang Y."/>
            <person name="Song X."/>
            <person name="Pei D."/>
        </authorList>
    </citation>
    <scope>NUCLEOTIDE SEQUENCE [LARGE SCALE GENOMIC DNA]</scope>
    <source>
        <strain evidence="2">Sxm20200214</strain>
        <tissue evidence="2">Leaf</tissue>
    </source>
</reference>
<gene>
    <name evidence="2" type="ORF">Bca52824_026656</name>
</gene>
<dbReference type="OrthoDB" id="10511860at2759"/>
<feature type="transmembrane region" description="Helical" evidence="1">
    <location>
        <begin position="184"/>
        <end position="210"/>
    </location>
</feature>
<protein>
    <submittedName>
        <fullName evidence="2">Uncharacterized protein</fullName>
    </submittedName>
</protein>
<keyword evidence="1" id="KW-1133">Transmembrane helix</keyword>
<comment type="caution">
    <text evidence="2">The sequence shown here is derived from an EMBL/GenBank/DDBJ whole genome shotgun (WGS) entry which is preliminary data.</text>
</comment>
<evidence type="ECO:0000256" key="1">
    <source>
        <dbReference type="SAM" id="Phobius"/>
    </source>
</evidence>
<sequence>MALMVTASPSSRFRPPPDPPPYEFPMVEGFSLITPPEPQDPPDAVYLFVPLQILNTSAKPSLQEFTQTFILMLACSTMMTKLNGGGAPFVSAGDIPFAYGRLFPVVYMYHCRGADLSSLRSYLGLPLPPPRTVLQVHICLSLSDYSVEGVGMKVVWNTLDMWSLVLVDDVPMDRLSFSSTLVRSLLAVCMFFVVSRLAFGAVILFFSSWWQLEGKLIGMFHLVNMLLMDMDF</sequence>
<name>A0A8X7SGX0_BRACI</name>
<keyword evidence="3" id="KW-1185">Reference proteome</keyword>